<name>A0A4Y9SJC8_9BURK</name>
<sequence length="165" mass="17086">MNSALFSRLRARRKSVGVAIITAIFLLVALAGLAVAVVTLTTAQQDGAARDLQGERTYQAAKAGIEWALYRSLRGADTNSSLDHANNLGCPGTLNVTLPKGATFSGLTVTVTCTVTAGLMGNTATDPTAGHFVITSVACNQPSAGICPNPAPGIDYIQRRITAQL</sequence>
<keyword evidence="2" id="KW-1185">Reference proteome</keyword>
<dbReference type="EMBL" id="SPVG01000123">
    <property type="protein sequence ID" value="TFW22390.1"/>
    <property type="molecule type" value="Genomic_DNA"/>
</dbReference>
<dbReference type="RefSeq" id="WP_135201830.1">
    <property type="nucleotide sequence ID" value="NZ_SPVG01000123.1"/>
</dbReference>
<gene>
    <name evidence="1" type="ORF">E4L98_12210</name>
</gene>
<dbReference type="OrthoDB" id="8536494at2"/>
<accession>A0A4Y9SJC8</accession>
<reference evidence="1 2" key="1">
    <citation type="submission" date="2019-03" db="EMBL/GenBank/DDBJ databases">
        <title>Draft Genome Sequence of Duganella callidus sp. nov., a Novel Duganella Species Isolated from Cultivated Soil.</title>
        <authorList>
            <person name="Raths R."/>
            <person name="Peta V."/>
            <person name="Bucking H."/>
        </authorList>
    </citation>
    <scope>NUCLEOTIDE SEQUENCE [LARGE SCALE GENOMIC DNA]</scope>
    <source>
        <strain evidence="1 2">DN04</strain>
    </source>
</reference>
<evidence type="ECO:0000313" key="2">
    <source>
        <dbReference type="Proteomes" id="UP000297729"/>
    </source>
</evidence>
<organism evidence="1 2">
    <name type="scientific">Duganella callida</name>
    <dbReference type="NCBI Taxonomy" id="2561932"/>
    <lineage>
        <taxon>Bacteria</taxon>
        <taxon>Pseudomonadati</taxon>
        <taxon>Pseudomonadota</taxon>
        <taxon>Betaproteobacteria</taxon>
        <taxon>Burkholderiales</taxon>
        <taxon>Oxalobacteraceae</taxon>
        <taxon>Telluria group</taxon>
        <taxon>Duganella</taxon>
    </lineage>
</organism>
<dbReference type="Proteomes" id="UP000297729">
    <property type="component" value="Unassembled WGS sequence"/>
</dbReference>
<comment type="caution">
    <text evidence="1">The sequence shown here is derived from an EMBL/GenBank/DDBJ whole genome shotgun (WGS) entry which is preliminary data.</text>
</comment>
<dbReference type="AlphaFoldDB" id="A0A4Y9SJC8"/>
<proteinExistence type="predicted"/>
<evidence type="ECO:0000313" key="1">
    <source>
        <dbReference type="EMBL" id="TFW22390.1"/>
    </source>
</evidence>
<protein>
    <submittedName>
        <fullName evidence="1">Agglutinin biogenesis protein MshP</fullName>
    </submittedName>
</protein>